<protein>
    <recommendedName>
        <fullName evidence="4">DUF5683 domain-containing protein</fullName>
    </recommendedName>
</protein>
<evidence type="ECO:0000313" key="2">
    <source>
        <dbReference type="EMBL" id="NGP88540.1"/>
    </source>
</evidence>
<keyword evidence="3" id="KW-1185">Reference proteome</keyword>
<name>A0A6M1TIW2_9BACT</name>
<dbReference type="RefSeq" id="WP_165268359.1">
    <property type="nucleotide sequence ID" value="NZ_JAALLS010000010.1"/>
</dbReference>
<comment type="caution">
    <text evidence="2">The sequence shown here is derived from an EMBL/GenBank/DDBJ whole genome shotgun (WGS) entry which is preliminary data.</text>
</comment>
<feature type="signal peptide" evidence="1">
    <location>
        <begin position="1"/>
        <end position="23"/>
    </location>
</feature>
<accession>A0A6M1TIW2</accession>
<feature type="chain" id="PRO_5026651720" description="DUF5683 domain-containing protein" evidence="1">
    <location>
        <begin position="24"/>
        <end position="302"/>
    </location>
</feature>
<evidence type="ECO:0000256" key="1">
    <source>
        <dbReference type="SAM" id="SignalP"/>
    </source>
</evidence>
<evidence type="ECO:0008006" key="4">
    <source>
        <dbReference type="Google" id="ProtNLM"/>
    </source>
</evidence>
<keyword evidence="1" id="KW-0732">Signal</keyword>
<gene>
    <name evidence="2" type="ORF">G3569_09240</name>
</gene>
<proteinExistence type="predicted"/>
<evidence type="ECO:0000313" key="3">
    <source>
        <dbReference type="Proteomes" id="UP000479132"/>
    </source>
</evidence>
<dbReference type="EMBL" id="JAALLS010000010">
    <property type="protein sequence ID" value="NGP88540.1"/>
    <property type="molecule type" value="Genomic_DNA"/>
</dbReference>
<organism evidence="2 3">
    <name type="scientific">Fodinibius halophilus</name>
    <dbReference type="NCBI Taxonomy" id="1736908"/>
    <lineage>
        <taxon>Bacteria</taxon>
        <taxon>Pseudomonadati</taxon>
        <taxon>Balneolota</taxon>
        <taxon>Balneolia</taxon>
        <taxon>Balneolales</taxon>
        <taxon>Balneolaceae</taxon>
        <taxon>Fodinibius</taxon>
    </lineage>
</organism>
<dbReference type="AlphaFoldDB" id="A0A6M1TIW2"/>
<reference evidence="2 3" key="1">
    <citation type="submission" date="2020-02" db="EMBL/GenBank/DDBJ databases">
        <title>Aliifodinibius halophilus 2W32, complete genome.</title>
        <authorList>
            <person name="Li Y."/>
            <person name="Wu S."/>
        </authorList>
    </citation>
    <scope>NUCLEOTIDE SEQUENCE [LARGE SCALE GENOMIC DNA]</scope>
    <source>
        <strain evidence="2 3">2W32</strain>
    </source>
</reference>
<sequence length="302" mass="34572">MIRKTAISLLLFLAMLTIGYAQPNSLNSDEPTVTIQDLQPKINYADQSTPFYQPIREKPGLALLSSAIIPGSGQAANKKWIRAGTYLLAEAIFLGIHIKKLRDARAQERRYKKFANNNWSVVTYAKWLVEYHNQNQQISNPYIDELANKVTGISASYDPDQDWGKVDLELLRNAERNTPFVFPDNEYGNPFSHVLPDYGSQQYYELISKYYQFGPGWSDFDSKYQLAWDGADMSSYFFRGADLAETFNDSYRLAGNMVSLLILNHIVSAFDSFLTVKIKNNRLETQTNFLTPHKSISLKYHF</sequence>
<dbReference type="Proteomes" id="UP000479132">
    <property type="component" value="Unassembled WGS sequence"/>
</dbReference>